<dbReference type="PROSITE" id="PS00857">
    <property type="entry name" value="PREPHENATE_DEHYDR_1"/>
    <property type="match status" value="1"/>
</dbReference>
<keyword evidence="6 10" id="KW-0584">Phenylalanine biosynthesis</keyword>
<evidence type="ECO:0000256" key="6">
    <source>
        <dbReference type="ARBA" id="ARBA00023222"/>
    </source>
</evidence>
<dbReference type="Pfam" id="PF01842">
    <property type="entry name" value="ACT"/>
    <property type="match status" value="1"/>
</dbReference>
<dbReference type="PIRSF" id="PIRSF001500">
    <property type="entry name" value="Chor_mut_pdt_Ppr"/>
    <property type="match status" value="1"/>
</dbReference>
<dbReference type="InterPro" id="IPR045865">
    <property type="entry name" value="ACT-like_dom_sf"/>
</dbReference>
<dbReference type="SUPFAM" id="SSF55021">
    <property type="entry name" value="ACT-like"/>
    <property type="match status" value="1"/>
</dbReference>
<dbReference type="GO" id="GO:0004664">
    <property type="term" value="F:prephenate dehydratase activity"/>
    <property type="evidence" value="ECO:0007669"/>
    <property type="project" value="UniProtKB-UniRule"/>
</dbReference>
<dbReference type="Proteomes" id="UP000186657">
    <property type="component" value="Unassembled WGS sequence"/>
</dbReference>
<dbReference type="PANTHER" id="PTHR21022">
    <property type="entry name" value="PREPHENATE DEHYDRATASE P PROTEIN"/>
    <property type="match status" value="1"/>
</dbReference>
<keyword evidence="7 10" id="KW-0456">Lyase</keyword>
<organism evidence="13 14">
    <name type="scientific">Moorena bouillonii PNG</name>
    <dbReference type="NCBI Taxonomy" id="568701"/>
    <lineage>
        <taxon>Bacteria</taxon>
        <taxon>Bacillati</taxon>
        <taxon>Cyanobacteriota</taxon>
        <taxon>Cyanophyceae</taxon>
        <taxon>Coleofasciculales</taxon>
        <taxon>Coleofasciculaceae</taxon>
        <taxon>Moorena</taxon>
    </lineage>
</organism>
<dbReference type="EMBL" id="MKZS01000001">
    <property type="protein sequence ID" value="OLT62423.1"/>
    <property type="molecule type" value="Genomic_DNA"/>
</dbReference>
<evidence type="ECO:0000256" key="7">
    <source>
        <dbReference type="ARBA" id="ARBA00023239"/>
    </source>
</evidence>
<evidence type="ECO:0000256" key="3">
    <source>
        <dbReference type="ARBA" id="ARBA00021872"/>
    </source>
</evidence>
<dbReference type="Gene3D" id="3.30.70.260">
    <property type="match status" value="1"/>
</dbReference>
<accession>A0A1U7N8Z8</accession>
<dbReference type="Gene3D" id="3.40.190.10">
    <property type="entry name" value="Periplasmic binding protein-like II"/>
    <property type="match status" value="2"/>
</dbReference>
<dbReference type="PANTHER" id="PTHR21022:SF19">
    <property type="entry name" value="PREPHENATE DEHYDRATASE-RELATED"/>
    <property type="match status" value="1"/>
</dbReference>
<dbReference type="AlphaFoldDB" id="A0A1U7N8Z8"/>
<dbReference type="UniPathway" id="UPA00121">
    <property type="reaction ID" value="UER00345"/>
</dbReference>
<dbReference type="PROSITE" id="PS00858">
    <property type="entry name" value="PREPHENATE_DEHYDR_2"/>
    <property type="match status" value="1"/>
</dbReference>
<dbReference type="SUPFAM" id="SSF53850">
    <property type="entry name" value="Periplasmic binding protein-like II"/>
    <property type="match status" value="1"/>
</dbReference>
<dbReference type="InterPro" id="IPR002912">
    <property type="entry name" value="ACT_dom"/>
</dbReference>
<protein>
    <recommendedName>
        <fullName evidence="3 10">Prephenate dehydratase</fullName>
        <shortName evidence="10">PDT</shortName>
        <ecNumber evidence="2 10">4.2.1.51</ecNumber>
    </recommendedName>
</protein>
<dbReference type="CDD" id="cd13630">
    <property type="entry name" value="PBP2_PDT_1"/>
    <property type="match status" value="1"/>
</dbReference>
<comment type="caution">
    <text evidence="13">The sequence shown here is derived from an EMBL/GenBank/DDBJ whole genome shotgun (WGS) entry which is preliminary data.</text>
</comment>
<dbReference type="InterPro" id="IPR018528">
    <property type="entry name" value="Preph_deHydtase_CS"/>
</dbReference>
<dbReference type="PROSITE" id="PS51171">
    <property type="entry name" value="PREPHENATE_DEHYDR_3"/>
    <property type="match status" value="1"/>
</dbReference>
<keyword evidence="5 10" id="KW-0057">Aromatic amino acid biosynthesis</keyword>
<reference evidence="13 14" key="1">
    <citation type="submission" date="2016-10" db="EMBL/GenBank/DDBJ databases">
        <title>Comparative genomics uncovers the prolific and rare metabolic potential of the cyanobacterial genus Moorea.</title>
        <authorList>
            <person name="Leao T."/>
            <person name="Castelao G."/>
            <person name="Korobeynikov A."/>
            <person name="Monroe E.A."/>
            <person name="Podell S."/>
            <person name="Glukhov E."/>
            <person name="Allen E."/>
            <person name="Gerwick W.H."/>
            <person name="Gerwick L."/>
        </authorList>
    </citation>
    <scope>NUCLEOTIDE SEQUENCE [LARGE SCALE GENOMIC DNA]</scope>
    <source>
        <strain evidence="13 14">PNG5-198</strain>
    </source>
</reference>
<sequence>MSLSIAYLGPPGTYTEAAATAYAERLQKQQGQQSLLCPYPSIGQTLQSVANQQVDLAVVPVENSIEGSVAMTLDRLWQLDQLQIQQALVLPIRHFLMSRASTIAEIKTVYSHPQALAQCQRWLEQFLPSVQLVPTNSTTEALQFLDKDHNAAAIASERAAKLYTLPVLASNINDYPDNFTRFWVLSLKPSPGGSHTSLAFSPPANIPGSLSKPLQVFARRGINLSRIESRPTKRLLGEYIFFIELESDLYAPLFKAALEEIIPDQEILKIFGSYTLINVDNLTVNS</sequence>
<comment type="pathway">
    <text evidence="1 10">Amino-acid biosynthesis; L-phenylalanine biosynthesis; phenylpyruvate from prephenate: step 1/1.</text>
</comment>
<evidence type="ECO:0000256" key="9">
    <source>
        <dbReference type="PIRSR" id="PIRSR001500-2"/>
    </source>
</evidence>
<proteinExistence type="predicted"/>
<dbReference type="NCBIfam" id="NF008865">
    <property type="entry name" value="PRK11898.1"/>
    <property type="match status" value="1"/>
</dbReference>
<evidence type="ECO:0000256" key="2">
    <source>
        <dbReference type="ARBA" id="ARBA00013147"/>
    </source>
</evidence>
<evidence type="ECO:0000313" key="13">
    <source>
        <dbReference type="EMBL" id="OLT62423.1"/>
    </source>
</evidence>
<feature type="site" description="Essential for prephenate dehydratase activity" evidence="9">
    <location>
        <position position="180"/>
    </location>
</feature>
<keyword evidence="4 10" id="KW-0028">Amino-acid biosynthesis</keyword>
<evidence type="ECO:0000259" key="11">
    <source>
        <dbReference type="PROSITE" id="PS51171"/>
    </source>
</evidence>
<dbReference type="InterPro" id="IPR008242">
    <property type="entry name" value="Chor_mutase/pphenate_deHydtase"/>
</dbReference>
<keyword evidence="14" id="KW-1185">Reference proteome</keyword>
<dbReference type="EC" id="4.2.1.51" evidence="2 10"/>
<dbReference type="InterPro" id="IPR001086">
    <property type="entry name" value="Preph_deHydtase"/>
</dbReference>
<dbReference type="GO" id="GO:0009094">
    <property type="term" value="P:L-phenylalanine biosynthetic process"/>
    <property type="evidence" value="ECO:0007669"/>
    <property type="project" value="UniProtKB-UniPathway"/>
</dbReference>
<gene>
    <name evidence="10" type="primary">pheA</name>
    <name evidence="13" type="ORF">BJP37_28750</name>
</gene>
<evidence type="ECO:0000256" key="5">
    <source>
        <dbReference type="ARBA" id="ARBA00023141"/>
    </source>
</evidence>
<evidence type="ECO:0000256" key="8">
    <source>
        <dbReference type="ARBA" id="ARBA00047848"/>
    </source>
</evidence>
<feature type="domain" description="Prephenate dehydratase" evidence="11">
    <location>
        <begin position="4"/>
        <end position="187"/>
    </location>
</feature>
<evidence type="ECO:0000256" key="1">
    <source>
        <dbReference type="ARBA" id="ARBA00004741"/>
    </source>
</evidence>
<evidence type="ECO:0000313" key="14">
    <source>
        <dbReference type="Proteomes" id="UP000186657"/>
    </source>
</evidence>
<evidence type="ECO:0000256" key="4">
    <source>
        <dbReference type="ARBA" id="ARBA00022605"/>
    </source>
</evidence>
<evidence type="ECO:0000256" key="10">
    <source>
        <dbReference type="RuleBase" id="RU361254"/>
    </source>
</evidence>
<comment type="catalytic activity">
    <reaction evidence="8 10">
        <text>prephenate + H(+) = 3-phenylpyruvate + CO2 + H2O</text>
        <dbReference type="Rhea" id="RHEA:21648"/>
        <dbReference type="ChEBI" id="CHEBI:15377"/>
        <dbReference type="ChEBI" id="CHEBI:15378"/>
        <dbReference type="ChEBI" id="CHEBI:16526"/>
        <dbReference type="ChEBI" id="CHEBI:18005"/>
        <dbReference type="ChEBI" id="CHEBI:29934"/>
        <dbReference type="EC" id="4.2.1.51"/>
    </reaction>
</comment>
<dbReference type="CDD" id="cd04905">
    <property type="entry name" value="ACT_CM-PDT"/>
    <property type="match status" value="1"/>
</dbReference>
<dbReference type="FunFam" id="3.40.190.10:FF:000034">
    <property type="entry name" value="Chorismate mutase/prephenate dehydratase"/>
    <property type="match status" value="1"/>
</dbReference>
<dbReference type="GO" id="GO:0005737">
    <property type="term" value="C:cytoplasm"/>
    <property type="evidence" value="ECO:0007669"/>
    <property type="project" value="TreeGrafter"/>
</dbReference>
<dbReference type="RefSeq" id="WP_075904418.1">
    <property type="nucleotide sequence ID" value="NZ_MKZS01000001.1"/>
</dbReference>
<feature type="domain" description="ACT" evidence="12">
    <location>
        <begin position="198"/>
        <end position="275"/>
    </location>
</feature>
<evidence type="ECO:0000259" key="12">
    <source>
        <dbReference type="PROSITE" id="PS51671"/>
    </source>
</evidence>
<dbReference type="Pfam" id="PF00800">
    <property type="entry name" value="PDT"/>
    <property type="match status" value="1"/>
</dbReference>
<name>A0A1U7N8Z8_9CYAN</name>
<dbReference type="PROSITE" id="PS51671">
    <property type="entry name" value="ACT"/>
    <property type="match status" value="1"/>
</dbReference>